<feature type="disulfide bond" evidence="14">
    <location>
        <begin position="278"/>
        <end position="320"/>
    </location>
</feature>
<feature type="disulfide bond" evidence="14">
    <location>
        <begin position="64"/>
        <end position="72"/>
    </location>
</feature>
<proteinExistence type="inferred from homology"/>
<feature type="domain" description="Glycosyl hydrolase family 13 catalytic" evidence="17">
    <location>
        <begin position="47"/>
        <end position="402"/>
    </location>
</feature>
<keyword evidence="16" id="KW-0732">Signal</keyword>
<name>A0A2V5H9F0_ASPV1</name>
<keyword evidence="10" id="KW-0119">Carbohydrate metabolism</keyword>
<dbReference type="CDD" id="cd11319">
    <property type="entry name" value="AmyAc_euk_AmyA"/>
    <property type="match status" value="1"/>
</dbReference>
<dbReference type="InterPro" id="IPR015340">
    <property type="entry name" value="A_amylase_C_dom"/>
</dbReference>
<evidence type="ECO:0000313" key="19">
    <source>
        <dbReference type="Proteomes" id="UP000249829"/>
    </source>
</evidence>
<feature type="site" description="Transition state stabilizer" evidence="13">
    <location>
        <position position="334"/>
    </location>
</feature>
<dbReference type="Pfam" id="PF09260">
    <property type="entry name" value="A_amylase_dom_C"/>
    <property type="match status" value="1"/>
</dbReference>
<dbReference type="STRING" id="1450538.A0A2V5H9F0"/>
<keyword evidence="19" id="KW-1185">Reference proteome</keyword>
<evidence type="ECO:0000313" key="18">
    <source>
        <dbReference type="EMBL" id="PYI20221.1"/>
    </source>
</evidence>
<dbReference type="Gene3D" id="3.20.20.80">
    <property type="entry name" value="Glycosidases"/>
    <property type="match status" value="1"/>
</dbReference>
<feature type="disulfide bond" evidence="14">
    <location>
        <begin position="188"/>
        <end position="202"/>
    </location>
</feature>
<evidence type="ECO:0000256" key="10">
    <source>
        <dbReference type="ARBA" id="ARBA00023277"/>
    </source>
</evidence>
<feature type="binding site" evidence="15">
    <location>
        <position position="377"/>
    </location>
    <ligand>
        <name>substrate</name>
    </ligand>
</feature>
<evidence type="ECO:0000256" key="14">
    <source>
        <dbReference type="PIRSR" id="PIRSR001024-4"/>
    </source>
</evidence>
<feature type="active site" description="Nucleophile" evidence="12">
    <location>
        <position position="244"/>
    </location>
</feature>
<keyword evidence="8 14" id="KW-1015">Disulfide bond</keyword>
<dbReference type="InterPro" id="IPR006047">
    <property type="entry name" value="GH13_cat_dom"/>
</dbReference>
<evidence type="ECO:0000256" key="1">
    <source>
        <dbReference type="ARBA" id="ARBA00000548"/>
    </source>
</evidence>
<dbReference type="AlphaFoldDB" id="A0A2V5H9F0"/>
<feature type="binding site" evidence="15">
    <location>
        <position position="334"/>
    </location>
    <ligand>
        <name>substrate</name>
    </ligand>
</feature>
<accession>A0A2V5H9F0</accession>
<feature type="chain" id="PRO_5015848216" description="alpha-amylase" evidence="16">
    <location>
        <begin position="35"/>
        <end position="558"/>
    </location>
</feature>
<evidence type="ECO:0000256" key="11">
    <source>
        <dbReference type="ARBA" id="ARBA00023295"/>
    </source>
</evidence>
<dbReference type="InterPro" id="IPR013777">
    <property type="entry name" value="A-amylase-like"/>
</dbReference>
<dbReference type="InterPro" id="IPR013780">
    <property type="entry name" value="Glyco_hydro_b"/>
</dbReference>
<evidence type="ECO:0000256" key="13">
    <source>
        <dbReference type="PIRSR" id="PIRSR001024-2"/>
    </source>
</evidence>
<evidence type="ECO:0000256" key="3">
    <source>
        <dbReference type="ARBA" id="ARBA00008061"/>
    </source>
</evidence>
<keyword evidence="9" id="KW-0325">Glycoprotein</keyword>
<sequence length="558" mass="61799">MLQSMGLVLRQSNTISRLVYLFLLLAYCSTHTLAATTEQWKTRSIYQTMTDRFALTNGSTTTACNVTENSYCGGTWQGTINKLDYIQGMGFDAIMISPVVKNIAGRSKDGEAYHGYWPLDLYEVNSHFGTQEDLVKLAEEVHARGMYLMLDVVINNMAYNTDGENPATHIDYTVFPQFNGSSYFHPYCLITNWNNYTEAQWCQTGDNYTALPDLYTEHTGVQDTLMTWSKSVMSNYSIDGLRIDAAKSLTPSFLPTYVETVGGWMTGEVMESNASIVCNYQQEYLPSLPNYPLYYAMITGFLNGEPASLLEEIATINRLCPDVPAMVNFIEDQDVDRWAYMNDDIMLAENALTFMMLFDGIPLVYQGLEQRIVDSNRAALWTTDYDTNATLYKLITKLNAIRKHAINLDSDYINSRTYPLYQGGSELAFWKGSSGRQVIMLLSTQGSNGSAYDLTLPVSYGASAVVTEVLNCVNYTLNTNSELVVSMDKGEPRVFFPASMMPGSGLCGYNASNVTYSELRLAAVSSNSSSAGGHTVASLAPGLFFASLLSPFLAGLAL</sequence>
<evidence type="ECO:0000256" key="7">
    <source>
        <dbReference type="ARBA" id="ARBA00022837"/>
    </source>
</evidence>
<dbReference type="SUPFAM" id="SSF51445">
    <property type="entry name" value="(Trans)glycosidases"/>
    <property type="match status" value="1"/>
</dbReference>
<evidence type="ECO:0000256" key="8">
    <source>
        <dbReference type="ARBA" id="ARBA00023157"/>
    </source>
</evidence>
<feature type="binding site" evidence="15">
    <location>
        <position position="242"/>
    </location>
    <ligand>
        <name>substrate</name>
    </ligand>
</feature>
<dbReference type="Proteomes" id="UP000249829">
    <property type="component" value="Unassembled WGS sequence"/>
</dbReference>
<feature type="signal peptide" evidence="16">
    <location>
        <begin position="1"/>
        <end position="34"/>
    </location>
</feature>
<dbReference type="SUPFAM" id="SSF51011">
    <property type="entry name" value="Glycosyl hydrolase domain"/>
    <property type="match status" value="1"/>
</dbReference>
<feature type="binding site" evidence="15">
    <location>
        <position position="117"/>
    </location>
    <ligand>
        <name>substrate</name>
    </ligand>
</feature>
<dbReference type="SMART" id="SM00642">
    <property type="entry name" value="Aamy"/>
    <property type="match status" value="1"/>
</dbReference>
<dbReference type="GO" id="GO:0016052">
    <property type="term" value="P:carbohydrate catabolic process"/>
    <property type="evidence" value="ECO:0007669"/>
    <property type="project" value="InterPro"/>
</dbReference>
<dbReference type="GO" id="GO:0005509">
    <property type="term" value="F:calcium ion binding"/>
    <property type="evidence" value="ECO:0007669"/>
    <property type="project" value="InterPro"/>
</dbReference>
<evidence type="ECO:0000256" key="16">
    <source>
        <dbReference type="SAM" id="SignalP"/>
    </source>
</evidence>
<gene>
    <name evidence="18" type="ORF">BO99DRAFT_115855</name>
</gene>
<feature type="active site" description="Proton donor" evidence="12">
    <location>
        <position position="268"/>
    </location>
</feature>
<dbReference type="GO" id="GO:0004556">
    <property type="term" value="F:alpha-amylase activity"/>
    <property type="evidence" value="ECO:0007669"/>
    <property type="project" value="UniProtKB-EC"/>
</dbReference>
<keyword evidence="5" id="KW-0479">Metal-binding</keyword>
<dbReference type="Pfam" id="PF00128">
    <property type="entry name" value="Alpha-amylase"/>
    <property type="match status" value="1"/>
</dbReference>
<comment type="catalytic activity">
    <reaction evidence="1">
        <text>Endohydrolysis of (1-&gt;4)-alpha-D-glucosidic linkages in polysaccharides containing three or more (1-&gt;4)-alpha-linked D-glucose units.</text>
        <dbReference type="EC" id="3.2.1.1"/>
    </reaction>
</comment>
<evidence type="ECO:0000256" key="2">
    <source>
        <dbReference type="ARBA" id="ARBA00001913"/>
    </source>
</evidence>
<dbReference type="OMA" id="TEANYCG"/>
<protein>
    <recommendedName>
        <fullName evidence="4">alpha-amylase</fullName>
        <ecNumber evidence="4">3.2.1.1</ecNumber>
    </recommendedName>
</protein>
<evidence type="ECO:0000259" key="17">
    <source>
        <dbReference type="SMART" id="SM00642"/>
    </source>
</evidence>
<evidence type="ECO:0000256" key="4">
    <source>
        <dbReference type="ARBA" id="ARBA00012595"/>
    </source>
</evidence>
<dbReference type="PANTHER" id="PTHR10357:SF220">
    <property type="entry name" value="ALPHA-AMYLASE"/>
    <property type="match status" value="1"/>
</dbReference>
<evidence type="ECO:0000256" key="9">
    <source>
        <dbReference type="ARBA" id="ARBA00023180"/>
    </source>
</evidence>
<dbReference type="EC" id="3.2.1.1" evidence="4"/>
<dbReference type="FunFam" id="3.20.20.80:FF:000120">
    <property type="entry name" value="Alpha-amylase A"/>
    <property type="match status" value="1"/>
</dbReference>
<dbReference type="PANTHER" id="PTHR10357">
    <property type="entry name" value="ALPHA-AMYLASE FAMILY MEMBER"/>
    <property type="match status" value="1"/>
</dbReference>
<dbReference type="InterPro" id="IPR017853">
    <property type="entry name" value="GH"/>
</dbReference>
<evidence type="ECO:0000256" key="5">
    <source>
        <dbReference type="ARBA" id="ARBA00022723"/>
    </source>
</evidence>
<dbReference type="EMBL" id="KZ825127">
    <property type="protein sequence ID" value="PYI20221.1"/>
    <property type="molecule type" value="Genomic_DNA"/>
</dbReference>
<comment type="cofactor">
    <cofactor evidence="2">
        <name>Ca(2+)</name>
        <dbReference type="ChEBI" id="CHEBI:29108"/>
    </cofactor>
</comment>
<organism evidence="18 19">
    <name type="scientific">Aspergillus violaceofuscus (strain CBS 115571)</name>
    <dbReference type="NCBI Taxonomy" id="1450538"/>
    <lineage>
        <taxon>Eukaryota</taxon>
        <taxon>Fungi</taxon>
        <taxon>Dikarya</taxon>
        <taxon>Ascomycota</taxon>
        <taxon>Pezizomycotina</taxon>
        <taxon>Eurotiomycetes</taxon>
        <taxon>Eurotiomycetidae</taxon>
        <taxon>Eurotiales</taxon>
        <taxon>Aspergillaceae</taxon>
        <taxon>Aspergillus</taxon>
    </lineage>
</organism>
<dbReference type="PIRSF" id="PIRSF001024">
    <property type="entry name" value="Alph-amyl_fung"/>
    <property type="match status" value="1"/>
</dbReference>
<reference evidence="18 19" key="1">
    <citation type="submission" date="2018-02" db="EMBL/GenBank/DDBJ databases">
        <title>The genomes of Aspergillus section Nigri reveals drivers in fungal speciation.</title>
        <authorList>
            <consortium name="DOE Joint Genome Institute"/>
            <person name="Vesth T.C."/>
            <person name="Nybo J."/>
            <person name="Theobald S."/>
            <person name="Brandl J."/>
            <person name="Frisvad J.C."/>
            <person name="Nielsen K.F."/>
            <person name="Lyhne E.K."/>
            <person name="Kogle M.E."/>
            <person name="Kuo A."/>
            <person name="Riley R."/>
            <person name="Clum A."/>
            <person name="Nolan M."/>
            <person name="Lipzen A."/>
            <person name="Salamov A."/>
            <person name="Henrissat B."/>
            <person name="Wiebenga A."/>
            <person name="De vries R.P."/>
            <person name="Grigoriev I.V."/>
            <person name="Mortensen U.H."/>
            <person name="Andersen M.R."/>
            <person name="Baker S.E."/>
        </authorList>
    </citation>
    <scope>NUCLEOTIDE SEQUENCE [LARGE SCALE GENOMIC DNA]</scope>
    <source>
        <strain evidence="18 19">CBS 115571</strain>
    </source>
</reference>
<evidence type="ECO:0000256" key="6">
    <source>
        <dbReference type="ARBA" id="ARBA00022801"/>
    </source>
</evidence>
<keyword evidence="11" id="KW-0326">Glycosidase</keyword>
<dbReference type="Gene3D" id="2.60.40.1180">
    <property type="entry name" value="Golgi alpha-mannosidase II"/>
    <property type="match status" value="1"/>
</dbReference>
<keyword evidence="6" id="KW-0378">Hydrolase</keyword>
<keyword evidence="7" id="KW-0106">Calcium</keyword>
<evidence type="ECO:0000256" key="12">
    <source>
        <dbReference type="PIRSR" id="PIRSR001024-1"/>
    </source>
</evidence>
<evidence type="ECO:0000256" key="15">
    <source>
        <dbReference type="PIRSR" id="PIRSR001024-5"/>
    </source>
</evidence>
<comment type="similarity">
    <text evidence="3">Belongs to the glycosyl hydrolase 13 family.</text>
</comment>
<feature type="disulfide bond" evidence="14">
    <location>
        <begin position="472"/>
        <end position="507"/>
    </location>
</feature>